<accession>A0ABY7VNG3</accession>
<dbReference type="Pfam" id="PF01230">
    <property type="entry name" value="HIT"/>
    <property type="match status" value="1"/>
</dbReference>
<dbReference type="EMBL" id="CP117811">
    <property type="protein sequence ID" value="WDE95655.1"/>
    <property type="molecule type" value="Genomic_DNA"/>
</dbReference>
<evidence type="ECO:0000313" key="3">
    <source>
        <dbReference type="EMBL" id="WDE95655.1"/>
    </source>
</evidence>
<dbReference type="PANTHER" id="PTHR46648:SF1">
    <property type="entry name" value="ADENOSINE 5'-MONOPHOSPHORAMIDASE HNT1"/>
    <property type="match status" value="1"/>
</dbReference>
<name>A0ABY7VNG3_9BACT</name>
<protein>
    <submittedName>
        <fullName evidence="3">HIT family protein</fullName>
    </submittedName>
</protein>
<organism evidence="3 4">
    <name type="scientific">Lentisphaera profundi</name>
    <dbReference type="NCBI Taxonomy" id="1658616"/>
    <lineage>
        <taxon>Bacteria</taxon>
        <taxon>Pseudomonadati</taxon>
        <taxon>Lentisphaerota</taxon>
        <taxon>Lentisphaeria</taxon>
        <taxon>Lentisphaerales</taxon>
        <taxon>Lentisphaeraceae</taxon>
        <taxon>Lentisphaera</taxon>
    </lineage>
</organism>
<proteinExistence type="predicted"/>
<dbReference type="RefSeq" id="WP_274149365.1">
    <property type="nucleotide sequence ID" value="NZ_CP117811.1"/>
</dbReference>
<dbReference type="SUPFAM" id="SSF54197">
    <property type="entry name" value="HIT-like"/>
    <property type="match status" value="1"/>
</dbReference>
<gene>
    <name evidence="3" type="ORF">PQO03_07970</name>
</gene>
<comment type="caution">
    <text evidence="1">Lacks conserved residue(s) required for the propagation of feature annotation.</text>
</comment>
<evidence type="ECO:0000313" key="4">
    <source>
        <dbReference type="Proteomes" id="UP001214250"/>
    </source>
</evidence>
<dbReference type="InterPro" id="IPR011146">
    <property type="entry name" value="HIT-like"/>
</dbReference>
<dbReference type="Proteomes" id="UP001214250">
    <property type="component" value="Chromosome 1"/>
</dbReference>
<dbReference type="Gene3D" id="3.30.428.10">
    <property type="entry name" value="HIT-like"/>
    <property type="match status" value="1"/>
</dbReference>
<dbReference type="InterPro" id="IPR001310">
    <property type="entry name" value="Histidine_triad_HIT"/>
</dbReference>
<reference evidence="3 4" key="1">
    <citation type="submission" date="2023-02" db="EMBL/GenBank/DDBJ databases">
        <title>Genome sequence of Lentisphaera profundi SAORIC-696.</title>
        <authorList>
            <person name="Kim e."/>
            <person name="Cho J.-C."/>
            <person name="Choi A."/>
            <person name="Kang I."/>
        </authorList>
    </citation>
    <scope>NUCLEOTIDE SEQUENCE [LARGE SCALE GENOMIC DNA]</scope>
    <source>
        <strain evidence="3 4">SAORIC-696</strain>
    </source>
</reference>
<feature type="domain" description="HIT" evidence="2">
    <location>
        <begin position="5"/>
        <end position="112"/>
    </location>
</feature>
<dbReference type="PROSITE" id="PS51084">
    <property type="entry name" value="HIT_2"/>
    <property type="match status" value="1"/>
</dbReference>
<evidence type="ECO:0000259" key="2">
    <source>
        <dbReference type="PROSITE" id="PS51084"/>
    </source>
</evidence>
<evidence type="ECO:0000256" key="1">
    <source>
        <dbReference type="PROSITE-ProRule" id="PRU00464"/>
    </source>
</evidence>
<dbReference type="InterPro" id="IPR036265">
    <property type="entry name" value="HIT-like_sf"/>
</dbReference>
<sequence length="138" mass="15766">MDNCIYCKISEKRESADIVYQDDTFCAFLHPTPINHGHIVLTPSEHCTSLTLLDDETYSKLHCLARKLAKATLKTKQYDGFNIQYNHGECAGQDALHAAIHIIPRIGTDGFYLNWRMQDPESAEKRKELAEFIHSKTI</sequence>
<dbReference type="PANTHER" id="PTHR46648">
    <property type="entry name" value="HIT FAMILY PROTEIN 1"/>
    <property type="match status" value="1"/>
</dbReference>
<keyword evidence="4" id="KW-1185">Reference proteome</keyword>